<evidence type="ECO:0000313" key="7">
    <source>
        <dbReference type="Proteomes" id="UP000694390"/>
    </source>
</evidence>
<dbReference type="PROSITE" id="PS50923">
    <property type="entry name" value="SUSHI"/>
    <property type="match status" value="2"/>
</dbReference>
<dbReference type="InterPro" id="IPR035976">
    <property type="entry name" value="Sushi/SCR/CCP_sf"/>
</dbReference>
<dbReference type="FunFam" id="2.10.70.10:FF:000026">
    <property type="entry name" value="Complement inhibitory factor H"/>
    <property type="match status" value="2"/>
</dbReference>
<feature type="domain" description="Sushi" evidence="5">
    <location>
        <begin position="142"/>
        <end position="200"/>
    </location>
</feature>
<evidence type="ECO:0000313" key="6">
    <source>
        <dbReference type="Ensembl" id="ENSGEVP00005010882.1"/>
    </source>
</evidence>
<feature type="domain" description="Sushi" evidence="5">
    <location>
        <begin position="81"/>
        <end position="139"/>
    </location>
</feature>
<keyword evidence="1 4" id="KW-0768">Sushi</keyword>
<reference evidence="6" key="1">
    <citation type="submission" date="2025-08" db="UniProtKB">
        <authorList>
            <consortium name="Ensembl"/>
        </authorList>
    </citation>
    <scope>IDENTIFICATION</scope>
</reference>
<proteinExistence type="predicted"/>
<dbReference type="PANTHER" id="PTHR45785:SF7">
    <property type="entry name" value="COMPLEMENT FACTOR H"/>
    <property type="match status" value="1"/>
</dbReference>
<feature type="disulfide bond" evidence="4">
    <location>
        <begin position="83"/>
        <end position="126"/>
    </location>
</feature>
<dbReference type="InterPro" id="IPR000436">
    <property type="entry name" value="Sushi_SCR_CCP_dom"/>
</dbReference>
<organism evidence="6 7">
    <name type="scientific">Gopherus evgoodei</name>
    <name type="common">Goodes thornscrub tortoise</name>
    <dbReference type="NCBI Taxonomy" id="1825980"/>
    <lineage>
        <taxon>Eukaryota</taxon>
        <taxon>Metazoa</taxon>
        <taxon>Chordata</taxon>
        <taxon>Craniata</taxon>
        <taxon>Vertebrata</taxon>
        <taxon>Euteleostomi</taxon>
        <taxon>Archelosauria</taxon>
        <taxon>Testudinata</taxon>
        <taxon>Testudines</taxon>
        <taxon>Cryptodira</taxon>
        <taxon>Durocryptodira</taxon>
        <taxon>Testudinoidea</taxon>
        <taxon>Testudinidae</taxon>
        <taxon>Gopherus</taxon>
    </lineage>
</organism>
<dbReference type="SUPFAM" id="SSF57535">
    <property type="entry name" value="Complement control module/SCR domain"/>
    <property type="match status" value="4"/>
</dbReference>
<dbReference type="Gene3D" id="2.10.70.10">
    <property type="entry name" value="Complement Module, domain 1"/>
    <property type="match status" value="4"/>
</dbReference>
<dbReference type="GeneTree" id="ENSGT00940000154386"/>
<feature type="disulfide bond" evidence="4">
    <location>
        <begin position="144"/>
        <end position="187"/>
    </location>
</feature>
<evidence type="ECO:0000259" key="5">
    <source>
        <dbReference type="PROSITE" id="PS50923"/>
    </source>
</evidence>
<accession>A0A8C4W5V5</accession>
<keyword evidence="7" id="KW-1185">Reference proteome</keyword>
<sequence length="268" mass="30581">MYFVIYICSKLSFKVKLCDYPHIENGTLTGYYKNHREKDFPVHIGVTIFYRCLDGYVSKSESTWNLIRCTADGWDPMPKCLTCRPPPSITNGNIISDLQEKYQHGDSVEYDCNLRFKMIGSKSIECVDGEWSPSPFCIDAGGKCGPPPRIDNGDIVSFPLKEYVLNSTVEYKCKSLHILEGPQSVRCDSGQWTDPPVCLEPCTVTPEDMERNKIQLSRPYEKKFYVLSGVFVQFMCRWGYTLDPTSSGLRVQCLEGSLVYPNCKHRNK</sequence>
<dbReference type="SMART" id="SM00032">
    <property type="entry name" value="CCP"/>
    <property type="match status" value="4"/>
</dbReference>
<evidence type="ECO:0000256" key="2">
    <source>
        <dbReference type="ARBA" id="ARBA00022729"/>
    </source>
</evidence>
<keyword evidence="2" id="KW-0732">Signal</keyword>
<name>A0A8C4W5V5_9SAUR</name>
<dbReference type="CDD" id="cd00033">
    <property type="entry name" value="CCP"/>
    <property type="match status" value="3"/>
</dbReference>
<dbReference type="GO" id="GO:0005615">
    <property type="term" value="C:extracellular space"/>
    <property type="evidence" value="ECO:0007669"/>
    <property type="project" value="TreeGrafter"/>
</dbReference>
<dbReference type="GO" id="GO:0006956">
    <property type="term" value="P:complement activation"/>
    <property type="evidence" value="ECO:0007669"/>
    <property type="project" value="TreeGrafter"/>
</dbReference>
<evidence type="ECO:0000256" key="1">
    <source>
        <dbReference type="ARBA" id="ARBA00022659"/>
    </source>
</evidence>
<keyword evidence="3 4" id="KW-1015">Disulfide bond</keyword>
<dbReference type="Pfam" id="PF00084">
    <property type="entry name" value="Sushi"/>
    <property type="match status" value="3"/>
</dbReference>
<evidence type="ECO:0000256" key="4">
    <source>
        <dbReference type="PROSITE-ProRule" id="PRU00302"/>
    </source>
</evidence>
<evidence type="ECO:0000256" key="3">
    <source>
        <dbReference type="ARBA" id="ARBA00023157"/>
    </source>
</evidence>
<comment type="caution">
    <text evidence="4">Lacks conserved residue(s) required for the propagation of feature annotation.</text>
</comment>
<reference evidence="6" key="2">
    <citation type="submission" date="2025-09" db="UniProtKB">
        <authorList>
            <consortium name="Ensembl"/>
        </authorList>
    </citation>
    <scope>IDENTIFICATION</scope>
</reference>
<dbReference type="Proteomes" id="UP000694390">
    <property type="component" value="Unassembled WGS sequence"/>
</dbReference>
<dbReference type="AlphaFoldDB" id="A0A8C4W5V5"/>
<protein>
    <recommendedName>
        <fullName evidence="5">Sushi domain-containing protein</fullName>
    </recommendedName>
</protein>
<dbReference type="FunFam" id="2.10.70.10:FF:000054">
    <property type="entry name" value="Complement inhibitory factor H"/>
    <property type="match status" value="1"/>
</dbReference>
<dbReference type="OrthoDB" id="10051774at2759"/>
<dbReference type="PANTHER" id="PTHR45785">
    <property type="entry name" value="COMPLEMENT FACTOR H-RELATED"/>
    <property type="match status" value="1"/>
</dbReference>
<dbReference type="InterPro" id="IPR051503">
    <property type="entry name" value="ComplSys_Reg/VirEntry_Med"/>
</dbReference>
<dbReference type="GO" id="GO:0001851">
    <property type="term" value="F:complement component C3b binding"/>
    <property type="evidence" value="ECO:0007669"/>
    <property type="project" value="TreeGrafter"/>
</dbReference>
<dbReference type="Ensembl" id="ENSGEVT00005011402.1">
    <property type="protein sequence ID" value="ENSGEVP00005010882.1"/>
    <property type="gene ID" value="ENSGEVG00005007675.1"/>
</dbReference>